<feature type="chain" id="PRO_5020242671" evidence="1">
    <location>
        <begin position="24"/>
        <end position="120"/>
    </location>
</feature>
<feature type="signal peptide" evidence="1">
    <location>
        <begin position="1"/>
        <end position="23"/>
    </location>
</feature>
<dbReference type="RefSeq" id="WP_133343975.1">
    <property type="nucleotide sequence ID" value="NZ_SMZO01000051.1"/>
</dbReference>
<proteinExistence type="predicted"/>
<organism evidence="2 3">
    <name type="scientific">Meridianimarinicoccus aquatilis</name>
    <dbReference type="NCBI Taxonomy" id="2552766"/>
    <lineage>
        <taxon>Bacteria</taxon>
        <taxon>Pseudomonadati</taxon>
        <taxon>Pseudomonadota</taxon>
        <taxon>Alphaproteobacteria</taxon>
        <taxon>Rhodobacterales</taxon>
        <taxon>Paracoccaceae</taxon>
        <taxon>Meridianimarinicoccus</taxon>
    </lineage>
</organism>
<reference evidence="2 3" key="1">
    <citation type="submission" date="2019-03" db="EMBL/GenBank/DDBJ databases">
        <title>Rhodobacteraceae bacterium SM1902, a new member of the family Rhodobacteraceae isolated from Yantai.</title>
        <authorList>
            <person name="Sun Y."/>
        </authorList>
    </citation>
    <scope>NUCLEOTIDE SEQUENCE [LARGE SCALE GENOMIC DNA]</scope>
    <source>
        <strain evidence="2 3">SM1902</strain>
    </source>
</reference>
<dbReference type="Proteomes" id="UP000294562">
    <property type="component" value="Unassembled WGS sequence"/>
</dbReference>
<evidence type="ECO:0000313" key="3">
    <source>
        <dbReference type="Proteomes" id="UP000294562"/>
    </source>
</evidence>
<dbReference type="EMBL" id="SMZO01000051">
    <property type="protein sequence ID" value="TDL85044.1"/>
    <property type="molecule type" value="Genomic_DNA"/>
</dbReference>
<keyword evidence="3" id="KW-1185">Reference proteome</keyword>
<accession>A0A4R6ANV8</accession>
<sequence>MPKLHIIAALAVAATLVAAPALADYEKITDRSEFLDVVSNTTLTRLGIKVQVTPDGGIRGSAFGSPVTGTWSWDSGYFCRDLAWGGDDLGYNCQEVARDGGSIRFTSDKGSGRSASLKLD</sequence>
<protein>
    <submittedName>
        <fullName evidence="2">Dihydrodipicolinate reductase</fullName>
    </submittedName>
</protein>
<gene>
    <name evidence="2" type="ORF">E2L05_16530</name>
</gene>
<evidence type="ECO:0000313" key="2">
    <source>
        <dbReference type="EMBL" id="TDL85044.1"/>
    </source>
</evidence>
<evidence type="ECO:0000256" key="1">
    <source>
        <dbReference type="SAM" id="SignalP"/>
    </source>
</evidence>
<keyword evidence="1" id="KW-0732">Signal</keyword>
<name>A0A4R6ANV8_9RHOB</name>
<dbReference type="AlphaFoldDB" id="A0A4R6ANV8"/>
<comment type="caution">
    <text evidence="2">The sequence shown here is derived from an EMBL/GenBank/DDBJ whole genome shotgun (WGS) entry which is preliminary data.</text>
</comment>
<dbReference type="OrthoDB" id="7874348at2"/>